<organism evidence="1 2">
    <name type="scientific">Phytophthora megakarya</name>
    <dbReference type="NCBI Taxonomy" id="4795"/>
    <lineage>
        <taxon>Eukaryota</taxon>
        <taxon>Sar</taxon>
        <taxon>Stramenopiles</taxon>
        <taxon>Oomycota</taxon>
        <taxon>Peronosporomycetes</taxon>
        <taxon>Peronosporales</taxon>
        <taxon>Peronosporaceae</taxon>
        <taxon>Phytophthora</taxon>
    </lineage>
</organism>
<dbReference type="EMBL" id="NBNE01003239">
    <property type="protein sequence ID" value="OWZ08195.1"/>
    <property type="molecule type" value="Genomic_DNA"/>
</dbReference>
<name>A0A225VS93_9STRA</name>
<protein>
    <submittedName>
        <fullName evidence="1">Polyprotein</fullName>
    </submittedName>
</protein>
<accession>A0A225VS93</accession>
<comment type="caution">
    <text evidence="1">The sequence shown here is derived from an EMBL/GenBank/DDBJ whole genome shotgun (WGS) entry which is preliminary data.</text>
</comment>
<evidence type="ECO:0000313" key="1">
    <source>
        <dbReference type="EMBL" id="OWZ08195.1"/>
    </source>
</evidence>
<dbReference type="Proteomes" id="UP000198211">
    <property type="component" value="Unassembled WGS sequence"/>
</dbReference>
<keyword evidence="2" id="KW-1185">Reference proteome</keyword>
<reference evidence="2" key="1">
    <citation type="submission" date="2017-03" db="EMBL/GenBank/DDBJ databases">
        <title>Phytopthora megakarya and P. palmivora, two closely related causual agents of cacao black pod achieved similar genome size and gene model numbers by different mechanisms.</title>
        <authorList>
            <person name="Ali S."/>
            <person name="Shao J."/>
            <person name="Larry D.J."/>
            <person name="Kronmiller B."/>
            <person name="Shen D."/>
            <person name="Strem M.D."/>
            <person name="Melnick R.L."/>
            <person name="Guiltinan M.J."/>
            <person name="Tyler B.M."/>
            <person name="Meinhardt L.W."/>
            <person name="Bailey B.A."/>
        </authorList>
    </citation>
    <scope>NUCLEOTIDE SEQUENCE [LARGE SCALE GENOMIC DNA]</scope>
    <source>
        <strain evidence="2">zdho120</strain>
    </source>
</reference>
<dbReference type="AlphaFoldDB" id="A0A225VS93"/>
<proteinExistence type="predicted"/>
<evidence type="ECO:0000313" key="2">
    <source>
        <dbReference type="Proteomes" id="UP000198211"/>
    </source>
</evidence>
<sequence length="93" mass="10045">MLLSVGKLAERGLNVEIQRSSPTIWGAISAIATGTKIGNVYVLEKKHGLWNTPEQTVSGSFGTLAWDIQNESAMIKTQRSTNGMPVVGRGFKI</sequence>
<gene>
    <name evidence="1" type="ORF">PHMEG_00019302</name>
</gene>